<dbReference type="InterPro" id="IPR024731">
    <property type="entry name" value="NELL2-like_EGF"/>
</dbReference>
<dbReference type="CDD" id="cd00087">
    <property type="entry name" value="FReD"/>
    <property type="match status" value="1"/>
</dbReference>
<dbReference type="Pfam" id="PF00147">
    <property type="entry name" value="Fibrinogen_C"/>
    <property type="match status" value="2"/>
</dbReference>
<dbReference type="Gene3D" id="3.90.215.10">
    <property type="entry name" value="Gamma Fibrinogen, chain A, domain 1"/>
    <property type="match status" value="2"/>
</dbReference>
<evidence type="ECO:0000313" key="5">
    <source>
        <dbReference type="EMBL" id="KAJ8033074.1"/>
    </source>
</evidence>
<feature type="domain" description="Fibrinogen C-terminal" evidence="4">
    <location>
        <begin position="40"/>
        <end position="177"/>
    </location>
</feature>
<comment type="caution">
    <text evidence="5">The sequence shown here is derived from an EMBL/GenBank/DDBJ whole genome shotgun (WGS) entry which is preliminary data.</text>
</comment>
<dbReference type="CDD" id="cd19941">
    <property type="entry name" value="TIL"/>
    <property type="match status" value="1"/>
</dbReference>
<dbReference type="Pfam" id="PF12947">
    <property type="entry name" value="EGF_3"/>
    <property type="match status" value="1"/>
</dbReference>
<dbReference type="Proteomes" id="UP001152320">
    <property type="component" value="Chromosome 11"/>
</dbReference>
<keyword evidence="1" id="KW-0245">EGF-like domain</keyword>
<feature type="chain" id="PRO_5040253089" evidence="3">
    <location>
        <begin position="22"/>
        <end position="539"/>
    </location>
</feature>
<sequence>MEMLKPIRLILCALSFTLTSSQREENGDPRDTYQASFLYYQKAEYARDCKEVFDQCPASNASGVYLIKPDGYPDSFEVYCQNIESSGWTVIQRHFDGSLNFNRQWEDYKLGFGFLKTEFWLGNEKLSYLTNQAVYELRVDAVFANGNEVQVSYDRFRISDEWSNFSLVHARYSNTVGTFTQCPVNMVYGNCTNPLTCEDPVGSNGLYGNCIGNENCICTDGFLMKGDQCVDPSECSCFVPDEGIVLHEKGTLVNSDCSVEYTCLNQTLTENSAYNCDPNAECKVVSQTRRCYCNEGFDGSGESCMTIFAGCLEAYNAGHRENGVYTILPSGWSGLPFKTSCNMEIDGGGWTVFQRRSDGSGDFYRNWESYKQGFGNVSNEYWLGNEKLHYITSQRSHMVRIDVITSDGALLYDKYTTFAIQSESRGYRVSSLGTHSGDGGEGFHRIQGESFSTYDRDNDGWSSYNCAENHRGAWWYSNNWIHCYPDHHCNYWSEAGSCRHICTRANPNGEYNGGQGVNIFWYDYGPCYVKSIEMKIRPS</sequence>
<dbReference type="PANTHER" id="PTHR19143:SF394">
    <property type="entry name" value="ANGIOPOIETIN-RELATED PROTEIN 3-LIKE"/>
    <property type="match status" value="1"/>
</dbReference>
<dbReference type="NCBIfam" id="NF040941">
    <property type="entry name" value="GGGWT_bact"/>
    <property type="match status" value="1"/>
</dbReference>
<name>A0A9Q1H4J7_HOLLE</name>
<keyword evidence="2" id="KW-1015">Disulfide bond</keyword>
<dbReference type="InterPro" id="IPR050373">
    <property type="entry name" value="Fibrinogen_C-term_domain"/>
</dbReference>
<feature type="signal peptide" evidence="3">
    <location>
        <begin position="1"/>
        <end position="21"/>
    </location>
</feature>
<evidence type="ECO:0000259" key="4">
    <source>
        <dbReference type="PROSITE" id="PS51406"/>
    </source>
</evidence>
<feature type="domain" description="Fibrinogen C-terminal" evidence="4">
    <location>
        <begin position="302"/>
        <end position="539"/>
    </location>
</feature>
<dbReference type="GO" id="GO:0005615">
    <property type="term" value="C:extracellular space"/>
    <property type="evidence" value="ECO:0007669"/>
    <property type="project" value="TreeGrafter"/>
</dbReference>
<dbReference type="SUPFAM" id="SSF57567">
    <property type="entry name" value="Serine protease inhibitors"/>
    <property type="match status" value="1"/>
</dbReference>
<dbReference type="InterPro" id="IPR002181">
    <property type="entry name" value="Fibrinogen_a/b/g_C_dom"/>
</dbReference>
<dbReference type="InterPro" id="IPR036084">
    <property type="entry name" value="Ser_inhib-like_sf"/>
</dbReference>
<reference evidence="5" key="1">
    <citation type="submission" date="2021-10" db="EMBL/GenBank/DDBJ databases">
        <title>Tropical sea cucumber genome reveals ecological adaptation and Cuvierian tubules defense mechanism.</title>
        <authorList>
            <person name="Chen T."/>
        </authorList>
    </citation>
    <scope>NUCLEOTIDE SEQUENCE</scope>
    <source>
        <strain evidence="5">Nanhai2018</strain>
        <tissue evidence="5">Muscle</tissue>
    </source>
</reference>
<dbReference type="PANTHER" id="PTHR19143">
    <property type="entry name" value="FIBRINOGEN/TENASCIN/ANGIOPOEITIN"/>
    <property type="match status" value="1"/>
</dbReference>
<evidence type="ECO:0000256" key="2">
    <source>
        <dbReference type="ARBA" id="ARBA00023157"/>
    </source>
</evidence>
<dbReference type="InterPro" id="IPR036056">
    <property type="entry name" value="Fibrinogen-like_C"/>
</dbReference>
<accession>A0A9Q1H4J7</accession>
<organism evidence="5 6">
    <name type="scientific">Holothuria leucospilota</name>
    <name type="common">Black long sea cucumber</name>
    <name type="synonym">Mertensiothuria leucospilota</name>
    <dbReference type="NCBI Taxonomy" id="206669"/>
    <lineage>
        <taxon>Eukaryota</taxon>
        <taxon>Metazoa</taxon>
        <taxon>Echinodermata</taxon>
        <taxon>Eleutherozoa</taxon>
        <taxon>Echinozoa</taxon>
        <taxon>Holothuroidea</taxon>
        <taxon>Aspidochirotacea</taxon>
        <taxon>Aspidochirotida</taxon>
        <taxon>Holothuriidae</taxon>
        <taxon>Holothuria</taxon>
    </lineage>
</organism>
<dbReference type="InterPro" id="IPR000742">
    <property type="entry name" value="EGF"/>
</dbReference>
<dbReference type="SUPFAM" id="SSF56496">
    <property type="entry name" value="Fibrinogen C-terminal domain-like"/>
    <property type="match status" value="2"/>
</dbReference>
<keyword evidence="6" id="KW-1185">Reference proteome</keyword>
<dbReference type="AlphaFoldDB" id="A0A9Q1H4J7"/>
<proteinExistence type="predicted"/>
<evidence type="ECO:0000313" key="6">
    <source>
        <dbReference type="Proteomes" id="UP001152320"/>
    </source>
</evidence>
<dbReference type="PROSITE" id="PS01186">
    <property type="entry name" value="EGF_2"/>
    <property type="match status" value="1"/>
</dbReference>
<dbReference type="OrthoDB" id="7250310at2759"/>
<dbReference type="Gene3D" id="2.10.25.10">
    <property type="entry name" value="Laminin"/>
    <property type="match status" value="2"/>
</dbReference>
<dbReference type="PROSITE" id="PS51406">
    <property type="entry name" value="FIBRINOGEN_C_2"/>
    <property type="match status" value="2"/>
</dbReference>
<gene>
    <name evidence="5" type="ORF">HOLleu_23205</name>
</gene>
<dbReference type="InterPro" id="IPR014716">
    <property type="entry name" value="Fibrinogen_a/b/g_C_1"/>
</dbReference>
<dbReference type="SMART" id="SM00186">
    <property type="entry name" value="FBG"/>
    <property type="match status" value="2"/>
</dbReference>
<protein>
    <submittedName>
        <fullName evidence="5">Angiopoietin-related protein 1</fullName>
    </submittedName>
</protein>
<evidence type="ECO:0000256" key="1">
    <source>
        <dbReference type="ARBA" id="ARBA00022536"/>
    </source>
</evidence>
<dbReference type="EMBL" id="JAIZAY010000011">
    <property type="protein sequence ID" value="KAJ8033074.1"/>
    <property type="molecule type" value="Genomic_DNA"/>
</dbReference>
<evidence type="ECO:0000256" key="3">
    <source>
        <dbReference type="SAM" id="SignalP"/>
    </source>
</evidence>
<keyword evidence="3" id="KW-0732">Signal</keyword>